<feature type="transmembrane region" description="Helical" evidence="6">
    <location>
        <begin position="12"/>
        <end position="31"/>
    </location>
</feature>
<organism evidence="7 8">
    <name type="scientific">Pleurotus eryngii</name>
    <name type="common">Boletus of the steppes</name>
    <dbReference type="NCBI Taxonomy" id="5323"/>
    <lineage>
        <taxon>Eukaryota</taxon>
        <taxon>Fungi</taxon>
        <taxon>Dikarya</taxon>
        <taxon>Basidiomycota</taxon>
        <taxon>Agaricomycotina</taxon>
        <taxon>Agaricomycetes</taxon>
        <taxon>Agaricomycetidae</taxon>
        <taxon>Agaricales</taxon>
        <taxon>Pleurotineae</taxon>
        <taxon>Pleurotaceae</taxon>
        <taxon>Pleurotus</taxon>
    </lineage>
</organism>
<feature type="transmembrane region" description="Helical" evidence="6">
    <location>
        <begin position="259"/>
        <end position="282"/>
    </location>
</feature>
<dbReference type="GO" id="GO:0016020">
    <property type="term" value="C:membrane"/>
    <property type="evidence" value="ECO:0007669"/>
    <property type="project" value="UniProtKB-SubCell"/>
</dbReference>
<dbReference type="InterPro" id="IPR008521">
    <property type="entry name" value="Mg_trans_NIPA"/>
</dbReference>
<evidence type="ECO:0000256" key="6">
    <source>
        <dbReference type="SAM" id="Phobius"/>
    </source>
</evidence>
<accession>A0A9P6DHW4</accession>
<feature type="region of interest" description="Disordered" evidence="5">
    <location>
        <begin position="41"/>
        <end position="91"/>
    </location>
</feature>
<evidence type="ECO:0000313" key="8">
    <source>
        <dbReference type="Proteomes" id="UP000807025"/>
    </source>
</evidence>
<evidence type="ECO:0000256" key="1">
    <source>
        <dbReference type="ARBA" id="ARBA00004141"/>
    </source>
</evidence>
<keyword evidence="2 6" id="KW-0812">Transmembrane</keyword>
<reference evidence="7" key="1">
    <citation type="submission" date="2020-11" db="EMBL/GenBank/DDBJ databases">
        <authorList>
            <consortium name="DOE Joint Genome Institute"/>
            <person name="Ahrendt S."/>
            <person name="Riley R."/>
            <person name="Andreopoulos W."/>
            <person name="Labutti K."/>
            <person name="Pangilinan J."/>
            <person name="Ruiz-Duenas F.J."/>
            <person name="Barrasa J.M."/>
            <person name="Sanchez-Garcia M."/>
            <person name="Camarero S."/>
            <person name="Miyauchi S."/>
            <person name="Serrano A."/>
            <person name="Linde D."/>
            <person name="Babiker R."/>
            <person name="Drula E."/>
            <person name="Ayuso-Fernandez I."/>
            <person name="Pacheco R."/>
            <person name="Padilla G."/>
            <person name="Ferreira P."/>
            <person name="Barriuso J."/>
            <person name="Kellner H."/>
            <person name="Castanera R."/>
            <person name="Alfaro M."/>
            <person name="Ramirez L."/>
            <person name="Pisabarro A.G."/>
            <person name="Kuo A."/>
            <person name="Tritt A."/>
            <person name="Lipzen A."/>
            <person name="He G."/>
            <person name="Yan M."/>
            <person name="Ng V."/>
            <person name="Cullen D."/>
            <person name="Martin F."/>
            <person name="Rosso M.-N."/>
            <person name="Henrissat B."/>
            <person name="Hibbett D."/>
            <person name="Martinez A.T."/>
            <person name="Grigoriev I.V."/>
        </authorList>
    </citation>
    <scope>NUCLEOTIDE SEQUENCE</scope>
    <source>
        <strain evidence="7">ATCC 90797</strain>
    </source>
</reference>
<feature type="transmembrane region" description="Helical" evidence="6">
    <location>
        <begin position="331"/>
        <end position="351"/>
    </location>
</feature>
<dbReference type="PANTHER" id="PTHR12570">
    <property type="match status" value="1"/>
</dbReference>
<keyword evidence="8" id="KW-1185">Reference proteome</keyword>
<dbReference type="EMBL" id="MU154537">
    <property type="protein sequence ID" value="KAF9498534.1"/>
    <property type="molecule type" value="Genomic_DNA"/>
</dbReference>
<comment type="caution">
    <text evidence="7">The sequence shown here is derived from an EMBL/GenBank/DDBJ whole genome shotgun (WGS) entry which is preliminary data.</text>
</comment>
<feature type="transmembrane region" description="Helical" evidence="6">
    <location>
        <begin position="394"/>
        <end position="414"/>
    </location>
</feature>
<feature type="region of interest" description="Disordered" evidence="5">
    <location>
        <begin position="488"/>
        <end position="509"/>
    </location>
</feature>
<dbReference type="Pfam" id="PF05653">
    <property type="entry name" value="Mg_trans_NIPA"/>
    <property type="match status" value="1"/>
</dbReference>
<protein>
    <submittedName>
        <fullName evidence="7">DUF803-domain-containing protein</fullName>
    </submittedName>
</protein>
<dbReference type="SUPFAM" id="SSF103481">
    <property type="entry name" value="Multidrug resistance efflux transporter EmrE"/>
    <property type="match status" value="1"/>
</dbReference>
<dbReference type="PANTHER" id="PTHR12570:SF65">
    <property type="entry name" value="MAGNESIUM TRANSPORTER NIPA9-RELATED"/>
    <property type="match status" value="1"/>
</dbReference>
<feature type="transmembrane region" description="Helical" evidence="6">
    <location>
        <begin position="363"/>
        <end position="382"/>
    </location>
</feature>
<feature type="region of interest" description="Disordered" evidence="5">
    <location>
        <begin position="137"/>
        <end position="160"/>
    </location>
</feature>
<feature type="region of interest" description="Disordered" evidence="5">
    <location>
        <begin position="421"/>
        <end position="448"/>
    </location>
</feature>
<dbReference type="AlphaFoldDB" id="A0A9P6DHW4"/>
<feature type="transmembrane region" description="Helical" evidence="6">
    <location>
        <begin position="191"/>
        <end position="218"/>
    </location>
</feature>
<evidence type="ECO:0000256" key="5">
    <source>
        <dbReference type="SAM" id="MobiDB-lite"/>
    </source>
</evidence>
<dbReference type="GO" id="GO:0015095">
    <property type="term" value="F:magnesium ion transmembrane transporter activity"/>
    <property type="evidence" value="ECO:0007669"/>
    <property type="project" value="InterPro"/>
</dbReference>
<comment type="subcellular location">
    <subcellularLocation>
        <location evidence="1">Membrane</location>
        <topology evidence="1">Multi-pass membrane protein</topology>
    </subcellularLocation>
</comment>
<evidence type="ECO:0000256" key="2">
    <source>
        <dbReference type="ARBA" id="ARBA00022692"/>
    </source>
</evidence>
<feature type="transmembrane region" description="Helical" evidence="6">
    <location>
        <begin position="294"/>
        <end position="311"/>
    </location>
</feature>
<name>A0A9P6DHW4_PLEER</name>
<evidence type="ECO:0000256" key="4">
    <source>
        <dbReference type="ARBA" id="ARBA00023136"/>
    </source>
</evidence>
<feature type="compositionally biased region" description="Basic and acidic residues" evidence="5">
    <location>
        <begin position="41"/>
        <end position="57"/>
    </location>
</feature>
<keyword evidence="4 6" id="KW-0472">Membrane</keyword>
<keyword evidence="3 6" id="KW-1133">Transmembrane helix</keyword>
<feature type="transmembrane region" description="Helical" evidence="6">
    <location>
        <begin position="167"/>
        <end position="185"/>
    </location>
</feature>
<evidence type="ECO:0000313" key="7">
    <source>
        <dbReference type="EMBL" id="KAF9498534.1"/>
    </source>
</evidence>
<dbReference type="OrthoDB" id="165382at2759"/>
<sequence length="544" mass="59613">MDDLPKVSTATFIGITVAIAGNVLISLALNLQKLAHRRLEDDKAGRSEELSVRRDTDSNSESAVNGSKPDNRQPLTNNVPRSYGARESTASIDALPEHKRTSWGWLIPLKTRGKRDIAEEEAATLTRPLRVDIMTEETDRDAENRHGSHGPRTPSKGNESDYLKSKLWRVSCLALMWLGFCLMNVGEIGNFISYAFAPASVVAPLGTFALIANCIFAPVMLGERFRKRDLLGMFIAIIGAVTVVLSSNSSNVRLDPDALMHAIFQTPFVVYTIIYIIAGISLASLSHGPLGKQWVFIDVGLCAVFGGFTVLSTKAISTLLTLEWLDIFKQWITYPVIVVLIGTGIGQVRYLNRALMQFDSKTVIPIQFVFFTLSAIIGSAILYGDFKTARFHQIVTFIYGCAATFLGVFIIAWAPENNSPEDEGEELDVADTTPLASPRPQGSVSRRRRAPLVQPEEFALPTVLKSKRSSIAIGLSSAQQLLLVHSPTHGSPDRPRVWDAESDPLRTPTGSITRRRAISWFGEDGRGGGATFVTLNPPDRYAPS</sequence>
<dbReference type="InterPro" id="IPR037185">
    <property type="entry name" value="EmrE-like"/>
</dbReference>
<feature type="transmembrane region" description="Helical" evidence="6">
    <location>
        <begin position="230"/>
        <end position="247"/>
    </location>
</feature>
<proteinExistence type="predicted"/>
<gene>
    <name evidence="7" type="ORF">BDN71DRAFT_1428812</name>
</gene>
<dbReference type="Proteomes" id="UP000807025">
    <property type="component" value="Unassembled WGS sequence"/>
</dbReference>
<evidence type="ECO:0000256" key="3">
    <source>
        <dbReference type="ARBA" id="ARBA00022989"/>
    </source>
</evidence>